<dbReference type="PANTHER" id="PTHR47799">
    <property type="entry name" value="OMEGA-AMIDASE YAFV"/>
    <property type="match status" value="1"/>
</dbReference>
<dbReference type="InterPro" id="IPR001110">
    <property type="entry name" value="UPF0012_CS"/>
</dbReference>
<evidence type="ECO:0000256" key="4">
    <source>
        <dbReference type="ARBA" id="ARBA00052904"/>
    </source>
</evidence>
<dbReference type="AlphaFoldDB" id="A0A9D2IC81"/>
<dbReference type="Gene3D" id="3.60.110.10">
    <property type="entry name" value="Carbon-nitrogen hydrolase"/>
    <property type="match status" value="1"/>
</dbReference>
<evidence type="ECO:0000256" key="5">
    <source>
        <dbReference type="ARBA" id="ARBA00072139"/>
    </source>
</evidence>
<dbReference type="InterPro" id="IPR052737">
    <property type="entry name" value="Omega-amidase_YafV"/>
</dbReference>
<evidence type="ECO:0000256" key="3">
    <source>
        <dbReference type="ARBA" id="ARBA00039118"/>
    </source>
</evidence>
<name>A0A9D2IC81_9BACT</name>
<comment type="caution">
    <text evidence="7">The sequence shown here is derived from an EMBL/GenBank/DDBJ whole genome shotgun (WGS) entry which is preliminary data.</text>
</comment>
<evidence type="ECO:0000313" key="7">
    <source>
        <dbReference type="EMBL" id="HJA98051.1"/>
    </source>
</evidence>
<evidence type="ECO:0000313" key="8">
    <source>
        <dbReference type="Proteomes" id="UP000824259"/>
    </source>
</evidence>
<sequence length="252" mass="28766">MRVALCQFNMAWEDWRSNLRRAEQWVARADADLVILPEMFATGFVTDPERVAQPMSGEIVGEMQRWARRYGRAVAGSVIIEEGGRFFNRFLFVYPAGEIVQSDKRHLFSIGGEGKSFVAGDRRTIVEYGGLRFLLLVCYDLRFPVWSRCRNDYDAVIYVASWPESRRTVWRTLLRARAIENEAYVLGVNRTGSDPTAHYSGDSAAVGFRGETLTEAGAEETLLTVDLDPEALHAFREKFPAWRDADRFELHV</sequence>
<organism evidence="7 8">
    <name type="scientific">Candidatus Alistipes avicola</name>
    <dbReference type="NCBI Taxonomy" id="2838432"/>
    <lineage>
        <taxon>Bacteria</taxon>
        <taxon>Pseudomonadati</taxon>
        <taxon>Bacteroidota</taxon>
        <taxon>Bacteroidia</taxon>
        <taxon>Bacteroidales</taxon>
        <taxon>Rikenellaceae</taxon>
        <taxon>Alistipes</taxon>
    </lineage>
</organism>
<dbReference type="PANTHER" id="PTHR47799:SF1">
    <property type="entry name" value="OMEGA-AMIDASE YAFV"/>
    <property type="match status" value="1"/>
</dbReference>
<dbReference type="GO" id="GO:0106008">
    <property type="term" value="F:2-oxoglutaramate amidase activity"/>
    <property type="evidence" value="ECO:0007669"/>
    <property type="project" value="TreeGrafter"/>
</dbReference>
<comment type="similarity">
    <text evidence="1">Belongs to the carbon-nitrogen hydrolase superfamily. NIT1/NIT2 family.</text>
</comment>
<accession>A0A9D2IC81</accession>
<reference evidence="7" key="2">
    <citation type="submission" date="2021-04" db="EMBL/GenBank/DDBJ databases">
        <authorList>
            <person name="Gilroy R."/>
        </authorList>
    </citation>
    <scope>NUCLEOTIDE SEQUENCE</scope>
    <source>
        <strain evidence="7">CHK169-11906</strain>
    </source>
</reference>
<dbReference type="InterPro" id="IPR036526">
    <property type="entry name" value="C-N_Hydrolase_sf"/>
</dbReference>
<evidence type="ECO:0000256" key="2">
    <source>
        <dbReference type="ARBA" id="ARBA00022801"/>
    </source>
</evidence>
<dbReference type="PROSITE" id="PS50263">
    <property type="entry name" value="CN_HYDROLASE"/>
    <property type="match status" value="1"/>
</dbReference>
<dbReference type="EC" id="3.5.1.3" evidence="3"/>
<dbReference type="Proteomes" id="UP000824259">
    <property type="component" value="Unassembled WGS sequence"/>
</dbReference>
<dbReference type="InterPro" id="IPR003010">
    <property type="entry name" value="C-N_Hydrolase"/>
</dbReference>
<feature type="domain" description="CN hydrolase" evidence="6">
    <location>
        <begin position="1"/>
        <end position="229"/>
    </location>
</feature>
<dbReference type="EMBL" id="DWYR01000002">
    <property type="protein sequence ID" value="HJA98051.1"/>
    <property type="molecule type" value="Genomic_DNA"/>
</dbReference>
<dbReference type="CDD" id="cd07575">
    <property type="entry name" value="Xc-1258_like"/>
    <property type="match status" value="1"/>
</dbReference>
<proteinExistence type="inferred from homology"/>
<dbReference type="SUPFAM" id="SSF56317">
    <property type="entry name" value="Carbon-nitrogen hydrolase"/>
    <property type="match status" value="1"/>
</dbReference>
<evidence type="ECO:0000259" key="6">
    <source>
        <dbReference type="PROSITE" id="PS50263"/>
    </source>
</evidence>
<dbReference type="PROSITE" id="PS01227">
    <property type="entry name" value="UPF0012"/>
    <property type="match status" value="1"/>
</dbReference>
<protein>
    <recommendedName>
        <fullName evidence="5">Omega-amidase YafV</fullName>
        <ecNumber evidence="3">3.5.1.3</ecNumber>
    </recommendedName>
</protein>
<evidence type="ECO:0000256" key="1">
    <source>
        <dbReference type="ARBA" id="ARBA00010613"/>
    </source>
</evidence>
<keyword evidence="2" id="KW-0378">Hydrolase</keyword>
<comment type="catalytic activity">
    <reaction evidence="4">
        <text>a monoamide of a dicarboxylate + H2O = a dicarboxylate + NH4(+)</text>
        <dbReference type="Rhea" id="RHEA:11716"/>
        <dbReference type="ChEBI" id="CHEBI:15377"/>
        <dbReference type="ChEBI" id="CHEBI:28938"/>
        <dbReference type="ChEBI" id="CHEBI:28965"/>
        <dbReference type="ChEBI" id="CHEBI:77450"/>
        <dbReference type="EC" id="3.5.1.3"/>
    </reaction>
</comment>
<dbReference type="GO" id="GO:0050152">
    <property type="term" value="F:omega-amidase activity"/>
    <property type="evidence" value="ECO:0007669"/>
    <property type="project" value="UniProtKB-EC"/>
</dbReference>
<reference evidence="7" key="1">
    <citation type="journal article" date="2021" name="PeerJ">
        <title>Extensive microbial diversity within the chicken gut microbiome revealed by metagenomics and culture.</title>
        <authorList>
            <person name="Gilroy R."/>
            <person name="Ravi A."/>
            <person name="Getino M."/>
            <person name="Pursley I."/>
            <person name="Horton D.L."/>
            <person name="Alikhan N.F."/>
            <person name="Baker D."/>
            <person name="Gharbi K."/>
            <person name="Hall N."/>
            <person name="Watson M."/>
            <person name="Adriaenssens E.M."/>
            <person name="Foster-Nyarko E."/>
            <person name="Jarju S."/>
            <person name="Secka A."/>
            <person name="Antonio M."/>
            <person name="Oren A."/>
            <person name="Chaudhuri R.R."/>
            <person name="La Ragione R."/>
            <person name="Hildebrand F."/>
            <person name="Pallen M.J."/>
        </authorList>
    </citation>
    <scope>NUCLEOTIDE SEQUENCE</scope>
    <source>
        <strain evidence="7">CHK169-11906</strain>
    </source>
</reference>
<dbReference type="FunFam" id="3.60.110.10:FF:000004">
    <property type="entry name" value="Carbon-nitrogen hydrolase"/>
    <property type="match status" value="1"/>
</dbReference>
<dbReference type="Pfam" id="PF00795">
    <property type="entry name" value="CN_hydrolase"/>
    <property type="match status" value="1"/>
</dbReference>
<gene>
    <name evidence="7" type="ORF">H9779_00390</name>
</gene>